<feature type="non-terminal residue" evidence="1">
    <location>
        <position position="185"/>
    </location>
</feature>
<gene>
    <name evidence="1" type="ORF">METZ01_LOCUS343579</name>
</gene>
<accession>A0A382R0S7</accession>
<name>A0A382R0S7_9ZZZZ</name>
<organism evidence="1">
    <name type="scientific">marine metagenome</name>
    <dbReference type="NCBI Taxonomy" id="408172"/>
    <lineage>
        <taxon>unclassified sequences</taxon>
        <taxon>metagenomes</taxon>
        <taxon>ecological metagenomes</taxon>
    </lineage>
</organism>
<evidence type="ECO:0008006" key="2">
    <source>
        <dbReference type="Google" id="ProtNLM"/>
    </source>
</evidence>
<evidence type="ECO:0000313" key="1">
    <source>
        <dbReference type="EMBL" id="SVC90725.1"/>
    </source>
</evidence>
<proteinExistence type="predicted"/>
<dbReference type="SUPFAM" id="SSF53383">
    <property type="entry name" value="PLP-dependent transferases"/>
    <property type="match status" value="1"/>
</dbReference>
<protein>
    <recommendedName>
        <fullName evidence="2">Aminotransferase class V domain-containing protein</fullName>
    </recommendedName>
</protein>
<sequence>MYDKSINKFYDDFYKENPVHTHDLDNIFKEKFINWLDSHTLNSFTGYEKFKHLDICIGCTQFIDDIYQRLGQENIMIFENDYKYHWRLNNNINYTTLNTLSSTKELIIAMPFPYGGDMHPKMQDILDRCYSLNIPVHIDGAWISCCRDIIFDFNHPAIHTFAISLSKGGLGGNRIGVRFSKTRPE</sequence>
<dbReference type="InterPro" id="IPR015424">
    <property type="entry name" value="PyrdxlP-dep_Trfase"/>
</dbReference>
<dbReference type="AlphaFoldDB" id="A0A382R0S7"/>
<reference evidence="1" key="1">
    <citation type="submission" date="2018-05" db="EMBL/GenBank/DDBJ databases">
        <authorList>
            <person name="Lanie J.A."/>
            <person name="Ng W.-L."/>
            <person name="Kazmierczak K.M."/>
            <person name="Andrzejewski T.M."/>
            <person name="Davidsen T.M."/>
            <person name="Wayne K.J."/>
            <person name="Tettelin H."/>
            <person name="Glass J.I."/>
            <person name="Rusch D."/>
            <person name="Podicherti R."/>
            <person name="Tsui H.-C.T."/>
            <person name="Winkler M.E."/>
        </authorList>
    </citation>
    <scope>NUCLEOTIDE SEQUENCE</scope>
</reference>
<dbReference type="EMBL" id="UINC01117943">
    <property type="protein sequence ID" value="SVC90725.1"/>
    <property type="molecule type" value="Genomic_DNA"/>
</dbReference>